<dbReference type="InterPro" id="IPR036390">
    <property type="entry name" value="WH_DNA-bd_sf"/>
</dbReference>
<dbReference type="PANTHER" id="PTHR30346">
    <property type="entry name" value="TRANSCRIPTIONAL DUAL REGULATOR HCAR-RELATED"/>
    <property type="match status" value="1"/>
</dbReference>
<dbReference type="AlphaFoldDB" id="A0A1G9JA55"/>
<evidence type="ECO:0000259" key="5">
    <source>
        <dbReference type="PROSITE" id="PS50931"/>
    </source>
</evidence>
<dbReference type="PROSITE" id="PS50931">
    <property type="entry name" value="HTH_LYSR"/>
    <property type="match status" value="1"/>
</dbReference>
<dbReference type="FunFam" id="1.10.10.10:FF:000001">
    <property type="entry name" value="LysR family transcriptional regulator"/>
    <property type="match status" value="1"/>
</dbReference>
<keyword evidence="3 6" id="KW-0238">DNA-binding</keyword>
<evidence type="ECO:0000256" key="1">
    <source>
        <dbReference type="ARBA" id="ARBA00009437"/>
    </source>
</evidence>
<dbReference type="Gene3D" id="1.10.10.10">
    <property type="entry name" value="Winged helix-like DNA-binding domain superfamily/Winged helix DNA-binding domain"/>
    <property type="match status" value="1"/>
</dbReference>
<proteinExistence type="inferred from homology"/>
<reference evidence="6 7" key="1">
    <citation type="submission" date="2016-10" db="EMBL/GenBank/DDBJ databases">
        <authorList>
            <person name="de Groot N.N."/>
        </authorList>
    </citation>
    <scope>NUCLEOTIDE SEQUENCE [LARGE SCALE GENOMIC DNA]</scope>
    <source>
        <strain evidence="6 7">DSM 797</strain>
    </source>
</reference>
<evidence type="ECO:0000256" key="2">
    <source>
        <dbReference type="ARBA" id="ARBA00023015"/>
    </source>
</evidence>
<sequence>MQINQLKYLIEVAETGSINKAAQNLFVSQPNLSNAIVKLENEFNIKIFNRTNRGVELTKEGKEFLNHAKYIVNQVENIENMYSNLSKEKKFILDVSCAKSFDVSDVLIKIYSEINSKNIKIALKETHRENVVQDVANMDSEIGIIIVSNLQEKLWNNILEIHKLEFNEISKDKMHIYVGEKNPLYNNEIIYPHELKDMVCIYLAEEPISVLSYNVEINTIPYFNKKKAIYLNDKETIANFILGTDVYTFASVWNSIDKTKGIRAIPLVDTNVEFKIGWIKRKREELSDEARLFIELITKKLNQK</sequence>
<keyword evidence="4" id="KW-0804">Transcription</keyword>
<comment type="similarity">
    <text evidence="1">Belongs to the LysR transcriptional regulatory family.</text>
</comment>
<name>A0A1G9JA55_9FIRM</name>
<dbReference type="PRINTS" id="PR00039">
    <property type="entry name" value="HTHLYSR"/>
</dbReference>
<protein>
    <submittedName>
        <fullName evidence="6">DNA-binding transcriptional regulator, LysR family</fullName>
    </submittedName>
</protein>
<dbReference type="InterPro" id="IPR000847">
    <property type="entry name" value="LysR_HTH_N"/>
</dbReference>
<evidence type="ECO:0000313" key="6">
    <source>
        <dbReference type="EMBL" id="SDL34075.1"/>
    </source>
</evidence>
<dbReference type="SUPFAM" id="SSF53850">
    <property type="entry name" value="Periplasmic binding protein-like II"/>
    <property type="match status" value="1"/>
</dbReference>
<dbReference type="GO" id="GO:0003700">
    <property type="term" value="F:DNA-binding transcription factor activity"/>
    <property type="evidence" value="ECO:0007669"/>
    <property type="project" value="InterPro"/>
</dbReference>
<dbReference type="EMBL" id="FNGW01000001">
    <property type="protein sequence ID" value="SDL34075.1"/>
    <property type="molecule type" value="Genomic_DNA"/>
</dbReference>
<dbReference type="GO" id="GO:0003677">
    <property type="term" value="F:DNA binding"/>
    <property type="evidence" value="ECO:0007669"/>
    <property type="project" value="UniProtKB-KW"/>
</dbReference>
<dbReference type="SUPFAM" id="SSF46785">
    <property type="entry name" value="Winged helix' DNA-binding domain"/>
    <property type="match status" value="1"/>
</dbReference>
<keyword evidence="7" id="KW-1185">Reference proteome</keyword>
<dbReference type="GO" id="GO:0032993">
    <property type="term" value="C:protein-DNA complex"/>
    <property type="evidence" value="ECO:0007669"/>
    <property type="project" value="TreeGrafter"/>
</dbReference>
<accession>A0A1G9JA55</accession>
<dbReference type="Proteomes" id="UP000199068">
    <property type="component" value="Unassembled WGS sequence"/>
</dbReference>
<dbReference type="STRING" id="1121325.SAMN04515677_101560"/>
<evidence type="ECO:0000256" key="4">
    <source>
        <dbReference type="ARBA" id="ARBA00023163"/>
    </source>
</evidence>
<gene>
    <name evidence="6" type="ORF">SAMN04515677_101560</name>
</gene>
<dbReference type="PANTHER" id="PTHR30346:SF0">
    <property type="entry name" value="HCA OPERON TRANSCRIPTIONAL ACTIVATOR HCAR"/>
    <property type="match status" value="1"/>
</dbReference>
<dbReference type="Gene3D" id="3.40.190.290">
    <property type="match status" value="1"/>
</dbReference>
<dbReference type="RefSeq" id="WP_092722620.1">
    <property type="nucleotide sequence ID" value="NZ_FNGW01000001.1"/>
</dbReference>
<feature type="domain" description="HTH lysR-type" evidence="5">
    <location>
        <begin position="1"/>
        <end position="58"/>
    </location>
</feature>
<evidence type="ECO:0000313" key="7">
    <source>
        <dbReference type="Proteomes" id="UP000199068"/>
    </source>
</evidence>
<dbReference type="Pfam" id="PF00126">
    <property type="entry name" value="HTH_1"/>
    <property type="match status" value="1"/>
</dbReference>
<dbReference type="InterPro" id="IPR036388">
    <property type="entry name" value="WH-like_DNA-bd_sf"/>
</dbReference>
<keyword evidence="2" id="KW-0805">Transcription regulation</keyword>
<evidence type="ECO:0000256" key="3">
    <source>
        <dbReference type="ARBA" id="ARBA00023125"/>
    </source>
</evidence>
<organism evidence="6 7">
    <name type="scientific">Romboutsia lituseburensis DSM 797</name>
    <dbReference type="NCBI Taxonomy" id="1121325"/>
    <lineage>
        <taxon>Bacteria</taxon>
        <taxon>Bacillati</taxon>
        <taxon>Bacillota</taxon>
        <taxon>Clostridia</taxon>
        <taxon>Peptostreptococcales</taxon>
        <taxon>Peptostreptococcaceae</taxon>
        <taxon>Romboutsia</taxon>
    </lineage>
</organism>